<feature type="domain" description="COR" evidence="4">
    <location>
        <begin position="664"/>
        <end position="811"/>
    </location>
</feature>
<feature type="signal peptide" evidence="3">
    <location>
        <begin position="1"/>
        <end position="20"/>
    </location>
</feature>
<feature type="transmembrane region" description="Helical" evidence="2">
    <location>
        <begin position="176"/>
        <end position="198"/>
    </location>
</feature>
<evidence type="ECO:0000313" key="5">
    <source>
        <dbReference type="Proteomes" id="UP000694844"/>
    </source>
</evidence>
<evidence type="ECO:0000256" key="3">
    <source>
        <dbReference type="SAM" id="SignalP"/>
    </source>
</evidence>
<proteinExistence type="predicted"/>
<protein>
    <submittedName>
        <fullName evidence="6">Uncharacterized protein LOC111102724</fullName>
    </submittedName>
</protein>
<dbReference type="KEGG" id="cvn:111102724"/>
<dbReference type="AlphaFoldDB" id="A0A8B8AMI9"/>
<sequence length="1030" mass="117773">MRPTGLCFFFVCGCHFMVNGSRYCSWSNKTVEEVLSCPTNKTEYEERKKIKNCEELANKQNCTLPHQFVYHCVLNDLETSLVEVCAPQYVIIGYCAEYNIVGAVIQPHTTLKCRNVTPQCPNRYISTDAYLYPGCYNAVKRISYTNSVDRSISTTDRSLTFGKTTVTYSKERTTEIIAGLTIGVVAFVLISVLIKIIYDWKKHQKIPGTLGTEYVPLIRKEDIDRLGIDYLLYNLPSDHRTFPMIAEELQIPQEILNWSLKNREKFVRSMKVGNISVFNGRAMVIGCARAGKTTLVKKIKGDSDLETTSTSGIEIHSHTFKLNSDESTIMVSTDEEKERGCLYFTPGMVDILDENKQETSYGVNVNFVPDQSNVTRPGEENHVVDVVSSLPSSTEGTLNSNNYKVADDIDPDVNDSIKPVNNLASNVTSPREENHVVVIATSLPSSTEDTSNSNNDEIVIDTDPSVKEYVQPVNNLASVVDMTPGTEKSIAMLEQNVDLNDCVPSVNMENLKMLSLLDFAGHSAYYACHHIFFSPRAFFILVVDMTKDLSSVATEACSNKDLIYSDWTYEDYIRYWLGSIHTYSSKEAPVILAFSHSEDNGGDPEKALQYFRKICASLPRNLLDHLDKRRIFSFQKQSEKNVEAFKECLAATVKSQSHWGERVPISWTKLESVLRKLIKKSNVIFFSKLLSYVLKTNELGINTEEDLLDALMFFNDTGVILFRSEIKDIIILDVQWFVDAFKRIIFDAEHVKAMNIGDVQEFKELSEHGLLSSNVLNVLWQNSEFAEHKKSLVDYLKHLDMLAELPEEKWYVPCMNKQKFEWNYLGNCNVSSRLCFLFEFLPFVIYHRLVVACINNMSMKPWSIGERKGIFHTVTILTYNKDIHRVLIAICDNKKNKHKNCPYSIEIQINVTKPKEIDTRLTLKLKEDICQNITVLTKRLSSCEIYSHVGYRCRLEPFGKDIESHIIKEEEMPLSAESEYECCKCSQSHFVDVDSIRRFWKKTTKNRMLLVQKKNHTQVQQEKLHLTPKF</sequence>
<name>A0A8B8AMI9_CRAVI</name>
<accession>A0A8B8AMI9</accession>
<dbReference type="Gene3D" id="1.10.10.10">
    <property type="entry name" value="Winged helix-like DNA-binding domain superfamily/Winged helix DNA-binding domain"/>
    <property type="match status" value="1"/>
</dbReference>
<evidence type="ECO:0000256" key="1">
    <source>
        <dbReference type="ARBA" id="ARBA00022737"/>
    </source>
</evidence>
<gene>
    <name evidence="6" type="primary">LOC111102724</name>
</gene>
<dbReference type="Gene3D" id="3.30.70.1390">
    <property type="entry name" value="ROC domain from the Parkinson's disease-associated leucine-rich repeat kinase 2"/>
    <property type="match status" value="1"/>
</dbReference>
<keyword evidence="2" id="KW-0812">Transmembrane</keyword>
<dbReference type="InterPro" id="IPR032171">
    <property type="entry name" value="COR-A"/>
</dbReference>
<evidence type="ECO:0000259" key="4">
    <source>
        <dbReference type="Pfam" id="PF16095"/>
    </source>
</evidence>
<evidence type="ECO:0000313" key="6">
    <source>
        <dbReference type="RefSeq" id="XP_022291294.1"/>
    </source>
</evidence>
<keyword evidence="3" id="KW-0732">Signal</keyword>
<dbReference type="SUPFAM" id="SSF52540">
    <property type="entry name" value="P-loop containing nucleoside triphosphate hydrolases"/>
    <property type="match status" value="1"/>
</dbReference>
<dbReference type="Pfam" id="PF16095">
    <property type="entry name" value="COR-A"/>
    <property type="match status" value="1"/>
</dbReference>
<dbReference type="Proteomes" id="UP000694844">
    <property type="component" value="Chromosome 7"/>
</dbReference>
<evidence type="ECO:0000256" key="2">
    <source>
        <dbReference type="SAM" id="Phobius"/>
    </source>
</evidence>
<dbReference type="InterPro" id="IPR036388">
    <property type="entry name" value="WH-like_DNA-bd_sf"/>
</dbReference>
<dbReference type="RefSeq" id="XP_022291294.1">
    <property type="nucleotide sequence ID" value="XM_022435586.1"/>
</dbReference>
<dbReference type="Gene3D" id="3.40.50.300">
    <property type="entry name" value="P-loop containing nucleotide triphosphate hydrolases"/>
    <property type="match status" value="1"/>
</dbReference>
<dbReference type="OrthoDB" id="5962960at2759"/>
<dbReference type="GeneID" id="111102724"/>
<keyword evidence="1" id="KW-0677">Repeat</keyword>
<organism evidence="5 6">
    <name type="scientific">Crassostrea virginica</name>
    <name type="common">Eastern oyster</name>
    <dbReference type="NCBI Taxonomy" id="6565"/>
    <lineage>
        <taxon>Eukaryota</taxon>
        <taxon>Metazoa</taxon>
        <taxon>Spiralia</taxon>
        <taxon>Lophotrochozoa</taxon>
        <taxon>Mollusca</taxon>
        <taxon>Bivalvia</taxon>
        <taxon>Autobranchia</taxon>
        <taxon>Pteriomorphia</taxon>
        <taxon>Ostreida</taxon>
        <taxon>Ostreoidea</taxon>
        <taxon>Ostreidae</taxon>
        <taxon>Crassostrea</taxon>
    </lineage>
</organism>
<reference evidence="6" key="1">
    <citation type="submission" date="2025-08" db="UniProtKB">
        <authorList>
            <consortium name="RefSeq"/>
        </authorList>
    </citation>
    <scope>IDENTIFICATION</scope>
    <source>
        <tissue evidence="6">Whole sample</tissue>
    </source>
</reference>
<keyword evidence="5" id="KW-1185">Reference proteome</keyword>
<keyword evidence="2" id="KW-0472">Membrane</keyword>
<keyword evidence="2" id="KW-1133">Transmembrane helix</keyword>
<feature type="chain" id="PRO_5034256695" evidence="3">
    <location>
        <begin position="21"/>
        <end position="1030"/>
    </location>
</feature>
<dbReference type="InterPro" id="IPR027417">
    <property type="entry name" value="P-loop_NTPase"/>
</dbReference>